<sequence length="183" mass="20500">MSNGRFSGNPRTEWLSESGPDQRMQLLEAFWYDDPNGFRWNAPRGSIINGASIPKTLWSSVGSPYTGDYRMASIVHDVACSNPKISRDDADRMFYQACLAGGCTLFQAKILYAGVCIGAATGDWKLRSPYLTTNDEKAFKLPSEHSQAEVEVRAKFILMAKDLESTGDDFEEVRQVVIRHLEH</sequence>
<dbReference type="Pfam" id="PF07087">
    <property type="entry name" value="DUF1353"/>
    <property type="match status" value="1"/>
</dbReference>
<name>A0ABX6M7J5_9BURK</name>
<gene>
    <name evidence="1" type="ORF">HH213_08615</name>
</gene>
<evidence type="ECO:0000313" key="1">
    <source>
        <dbReference type="EMBL" id="QJD90153.1"/>
    </source>
</evidence>
<keyword evidence="2" id="KW-1185">Reference proteome</keyword>
<protein>
    <submittedName>
        <fullName evidence="1">DUF1353 domain-containing protein</fullName>
    </submittedName>
</protein>
<dbReference type="InterPro" id="IPR010767">
    <property type="entry name" value="Phage_CGC-2007_Cje0229"/>
</dbReference>
<dbReference type="EMBL" id="CP051684">
    <property type="protein sequence ID" value="QJD90153.1"/>
    <property type="molecule type" value="Genomic_DNA"/>
</dbReference>
<proteinExistence type="predicted"/>
<accession>A0ABX6M7J5</accession>
<dbReference type="RefSeq" id="WP_169111991.1">
    <property type="nucleotide sequence ID" value="NZ_CP051684.1"/>
</dbReference>
<reference evidence="1 2" key="1">
    <citation type="submission" date="2020-04" db="EMBL/GenBank/DDBJ databases">
        <title>Genome sequencing of novel species.</title>
        <authorList>
            <person name="Heo J."/>
            <person name="Kim S.-J."/>
            <person name="Kim J.-S."/>
            <person name="Hong S.-B."/>
            <person name="Kwon S.-W."/>
        </authorList>
    </citation>
    <scope>NUCLEOTIDE SEQUENCE [LARGE SCALE GENOMIC DNA]</scope>
    <source>
        <strain evidence="1 2">AF9R3</strain>
    </source>
</reference>
<evidence type="ECO:0000313" key="2">
    <source>
        <dbReference type="Proteomes" id="UP000503117"/>
    </source>
</evidence>
<dbReference type="Proteomes" id="UP000503117">
    <property type="component" value="Chromosome"/>
</dbReference>
<organism evidence="1 2">
    <name type="scientific">Duganella dendranthematis</name>
    <dbReference type="NCBI Taxonomy" id="2728021"/>
    <lineage>
        <taxon>Bacteria</taxon>
        <taxon>Pseudomonadati</taxon>
        <taxon>Pseudomonadota</taxon>
        <taxon>Betaproteobacteria</taxon>
        <taxon>Burkholderiales</taxon>
        <taxon>Oxalobacteraceae</taxon>
        <taxon>Telluria group</taxon>
        <taxon>Duganella</taxon>
    </lineage>
</organism>